<reference evidence="3 4" key="1">
    <citation type="submission" date="2018-02" db="EMBL/GenBank/DDBJ databases">
        <title>Draft genome sequences of Elsinoe sp., causing black scab on jojoba.</title>
        <authorList>
            <person name="Stodart B."/>
            <person name="Jeffress S."/>
            <person name="Ash G."/>
            <person name="Arun Chinnappa K."/>
        </authorList>
    </citation>
    <scope>NUCLEOTIDE SEQUENCE [LARGE SCALE GENOMIC DNA]</scope>
    <source>
        <strain evidence="3 4">Hillstone_2</strain>
    </source>
</reference>
<feature type="compositionally biased region" description="Basic and acidic residues" evidence="1">
    <location>
        <begin position="147"/>
        <end position="177"/>
    </location>
</feature>
<proteinExistence type="predicted"/>
<dbReference type="Pfam" id="PF05205">
    <property type="entry name" value="COMPASS-Shg1"/>
    <property type="match status" value="1"/>
</dbReference>
<feature type="compositionally biased region" description="Basic and acidic residues" evidence="1">
    <location>
        <begin position="314"/>
        <end position="329"/>
    </location>
</feature>
<dbReference type="EMBL" id="PTQR01000074">
    <property type="protein sequence ID" value="TKX22033.1"/>
    <property type="molecule type" value="Genomic_DNA"/>
</dbReference>
<feature type="compositionally biased region" description="Basic and acidic residues" evidence="1">
    <location>
        <begin position="202"/>
        <end position="270"/>
    </location>
</feature>
<protein>
    <recommendedName>
        <fullName evidence="2">BOD1/SHG1 domain-containing protein</fullName>
    </recommendedName>
</protein>
<feature type="domain" description="BOD1/SHG1" evidence="2">
    <location>
        <begin position="38"/>
        <end position="140"/>
    </location>
</feature>
<dbReference type="PANTHER" id="PTHR28034">
    <property type="entry name" value="SET1 COMPLEX COMPONENT SHG1"/>
    <property type="match status" value="1"/>
</dbReference>
<dbReference type="PANTHER" id="PTHR28034:SF1">
    <property type="entry name" value="NUCLEOMORPHIN"/>
    <property type="match status" value="1"/>
</dbReference>
<evidence type="ECO:0000313" key="4">
    <source>
        <dbReference type="Proteomes" id="UP000308133"/>
    </source>
</evidence>
<comment type="caution">
    <text evidence="3">The sequence shown here is derived from an EMBL/GenBank/DDBJ whole genome shotgun (WGS) entry which is preliminary data.</text>
</comment>
<evidence type="ECO:0000313" key="3">
    <source>
        <dbReference type="EMBL" id="TKX22033.1"/>
    </source>
</evidence>
<accession>A0A4U7AUF8</accession>
<gene>
    <name evidence="3" type="ORF">C1H76_5666</name>
</gene>
<dbReference type="AlphaFoldDB" id="A0A4U7AUF8"/>
<feature type="compositionally biased region" description="Basic and acidic residues" evidence="1">
    <location>
        <begin position="292"/>
        <end position="304"/>
    </location>
</feature>
<sequence length="505" mass="56464">MAAVEGIRIGGDDGPIRKKPRISELPISSAKQSEVGGLVHVFKRKGEFDSLRKQVYAQFEAGDSKNNLLQSLQTFADEEIERDSLKYLDKHRNIAASLLEGSAARANIYPTTEAEINKYISEILKPAEAALREIRRKEIGDDAAQAEELKGAKSDEAYGAEAEIRRQERAKQFQEEQRIKKKKEQQLAKQKMLESLQARAAELAKETERLQREQKRRAEREAARAKQKQMEEERRKKFAEDREKREKEQAEAAKREEEENERRRKEREVAEAKRLEQEALLLLEREAGRLTEKGEAVQNRHQDGLDPAGSQDWQPKDQEARPQDHRRQSAYDEGLVVKVLQDDMTMIDRREPEAHAATITAWIGETVSRSVIAVAVLHGGDETTRGVRHVGAIALDLVHRHDGCIAIGTIHQQEEDRVPGLAALQISIDTCLVQGDVTTVETTAVMIEETGIGTGVGTEETGIGTTTGTDDDLGIRTTVDAALAIGQDHEAARMSALHICQQCDA</sequence>
<evidence type="ECO:0000256" key="1">
    <source>
        <dbReference type="SAM" id="MobiDB-lite"/>
    </source>
</evidence>
<organism evidence="3 4">
    <name type="scientific">Elsinoe australis</name>
    <dbReference type="NCBI Taxonomy" id="40998"/>
    <lineage>
        <taxon>Eukaryota</taxon>
        <taxon>Fungi</taxon>
        <taxon>Dikarya</taxon>
        <taxon>Ascomycota</taxon>
        <taxon>Pezizomycotina</taxon>
        <taxon>Dothideomycetes</taxon>
        <taxon>Dothideomycetidae</taxon>
        <taxon>Myriangiales</taxon>
        <taxon>Elsinoaceae</taxon>
        <taxon>Elsinoe</taxon>
    </lineage>
</organism>
<feature type="region of interest" description="Disordered" evidence="1">
    <location>
        <begin position="292"/>
        <end position="329"/>
    </location>
</feature>
<dbReference type="Proteomes" id="UP000308133">
    <property type="component" value="Unassembled WGS sequence"/>
</dbReference>
<evidence type="ECO:0000259" key="2">
    <source>
        <dbReference type="Pfam" id="PF05205"/>
    </source>
</evidence>
<dbReference type="InterPro" id="IPR055264">
    <property type="entry name" value="BOD1/SHG1_dom"/>
</dbReference>
<feature type="region of interest" description="Disordered" evidence="1">
    <location>
        <begin position="201"/>
        <end position="270"/>
    </location>
</feature>
<name>A0A4U7AUF8_9PEZI</name>
<feature type="region of interest" description="Disordered" evidence="1">
    <location>
        <begin position="145"/>
        <end position="177"/>
    </location>
</feature>
<feature type="region of interest" description="Disordered" evidence="1">
    <location>
        <begin position="1"/>
        <end position="20"/>
    </location>
</feature>